<dbReference type="InterPro" id="IPR017438">
    <property type="entry name" value="ATP-NAD_kinase_N"/>
</dbReference>
<name>A0A4Q0VK11_9LACO</name>
<keyword evidence="6" id="KW-0547">Nucleotide-binding</keyword>
<dbReference type="GO" id="GO:0046872">
    <property type="term" value="F:metal ion binding"/>
    <property type="evidence" value="ECO:0007669"/>
    <property type="project" value="UniProtKB-KW"/>
</dbReference>
<dbReference type="PROSITE" id="PS50146">
    <property type="entry name" value="DAGK"/>
    <property type="match status" value="1"/>
</dbReference>
<dbReference type="Proteomes" id="UP000290602">
    <property type="component" value="Unassembled WGS sequence"/>
</dbReference>
<keyword evidence="3" id="KW-0444">Lipid biosynthesis</keyword>
<keyword evidence="4" id="KW-0808">Transferase</keyword>
<comment type="cofactor">
    <cofactor evidence="1">
        <name>Mg(2+)</name>
        <dbReference type="ChEBI" id="CHEBI:18420"/>
    </cofactor>
</comment>
<dbReference type="InterPro" id="IPR016064">
    <property type="entry name" value="NAD/diacylglycerol_kinase_sf"/>
</dbReference>
<dbReference type="SMART" id="SM00046">
    <property type="entry name" value="DAGKc"/>
    <property type="match status" value="1"/>
</dbReference>
<evidence type="ECO:0000313" key="14">
    <source>
        <dbReference type="Proteomes" id="UP000290602"/>
    </source>
</evidence>
<dbReference type="OrthoDB" id="142078at2"/>
<keyword evidence="7 13" id="KW-0418">Kinase</keyword>
<organism evidence="13 14">
    <name type="scientific">Levilactobacillus suantsaii</name>
    <dbReference type="NCBI Taxonomy" id="2292255"/>
    <lineage>
        <taxon>Bacteria</taxon>
        <taxon>Bacillati</taxon>
        <taxon>Bacillota</taxon>
        <taxon>Bacilli</taxon>
        <taxon>Lactobacillales</taxon>
        <taxon>Lactobacillaceae</taxon>
        <taxon>Levilactobacillus</taxon>
    </lineage>
</organism>
<dbReference type="EMBL" id="QXIL01000001">
    <property type="protein sequence ID" value="RXI79993.1"/>
    <property type="molecule type" value="Genomic_DNA"/>
</dbReference>
<gene>
    <name evidence="13" type="ORF">DXH47_00015</name>
</gene>
<dbReference type="NCBIfam" id="NF009874">
    <property type="entry name" value="PRK13337.1"/>
    <property type="match status" value="1"/>
</dbReference>
<dbReference type="PANTHER" id="PTHR12358">
    <property type="entry name" value="SPHINGOSINE KINASE"/>
    <property type="match status" value="1"/>
</dbReference>
<dbReference type="Pfam" id="PF00781">
    <property type="entry name" value="DAGK_cat"/>
    <property type="match status" value="1"/>
</dbReference>
<reference evidence="13 14" key="1">
    <citation type="submission" date="2018-08" db="EMBL/GenBank/DDBJ databases">
        <title>Lactobacillus suantsai sp. nov., isolated from traditional fermented suan-tsai in Taiwan.</title>
        <authorList>
            <person name="Huang C.-H."/>
        </authorList>
    </citation>
    <scope>NUCLEOTIDE SEQUENCE [LARGE SCALE GENOMIC DNA]</scope>
    <source>
        <strain evidence="13 14">BCRC 12945</strain>
    </source>
</reference>
<dbReference type="AlphaFoldDB" id="A0A4Q0VK11"/>
<sequence length="346" mass="37733">MRKRARVIYNPTSGREALKKDMIDILAVFEQAGYETSAYATTPAPHSARDEATRAAKAGFELIVAAGGDGTINQVVNGIAGLPHRPKMAIIPAGTTNDYARALHIPREDPLAAAKVVLKDQTIKMDIGQAGEQYFINIAGGGLLTELTYDVPSNLKSIFGYLAYLIKGAELLPQIKPIEMDLTYDGGHFRGKASMFLLALTNSIGGFEKIVPDAALDDGKFTMIIVKTASMPEMLRLMGLVLNGGRHINDPHIVYVKTNKVTARPVHDRMMINLDGEYGGDAPMKFRNLRQHIEMYANLDAIPDSAVTNETAEMLEAEEKFVKQVQNLPEDEDDTADVSSAKGDQD</sequence>
<keyword evidence="12" id="KW-1208">Phospholipid metabolism</keyword>
<keyword evidence="14" id="KW-1185">Reference proteome</keyword>
<accession>A0A4Q0VK11</accession>
<dbReference type="InterPro" id="IPR005218">
    <property type="entry name" value="Diacylglycerol/lipid_kinase"/>
</dbReference>
<evidence type="ECO:0000256" key="6">
    <source>
        <dbReference type="ARBA" id="ARBA00022741"/>
    </source>
</evidence>
<dbReference type="InterPro" id="IPR045540">
    <property type="entry name" value="YegS/DAGK_C"/>
</dbReference>
<keyword evidence="5" id="KW-0479">Metal-binding</keyword>
<dbReference type="InterPro" id="IPR050187">
    <property type="entry name" value="Lipid_Phosphate_FormReg"/>
</dbReference>
<dbReference type="SUPFAM" id="SSF111331">
    <property type="entry name" value="NAD kinase/diacylglycerol kinase-like"/>
    <property type="match status" value="1"/>
</dbReference>
<evidence type="ECO:0000256" key="7">
    <source>
        <dbReference type="ARBA" id="ARBA00022777"/>
    </source>
</evidence>
<keyword evidence="10" id="KW-0443">Lipid metabolism</keyword>
<dbReference type="PANTHER" id="PTHR12358:SF106">
    <property type="entry name" value="LIPID KINASE YEGS"/>
    <property type="match status" value="1"/>
</dbReference>
<dbReference type="GO" id="GO:0008654">
    <property type="term" value="P:phospholipid biosynthetic process"/>
    <property type="evidence" value="ECO:0007669"/>
    <property type="project" value="UniProtKB-KW"/>
</dbReference>
<dbReference type="NCBIfam" id="NF009603">
    <property type="entry name" value="PRK13055.1"/>
    <property type="match status" value="1"/>
</dbReference>
<comment type="similarity">
    <text evidence="2">Belongs to the diacylglycerol/lipid kinase family.</text>
</comment>
<evidence type="ECO:0000256" key="8">
    <source>
        <dbReference type="ARBA" id="ARBA00022840"/>
    </source>
</evidence>
<keyword evidence="8" id="KW-0067">ATP-binding</keyword>
<dbReference type="Gene3D" id="3.40.50.10330">
    <property type="entry name" value="Probable inorganic polyphosphate/atp-NAD kinase, domain 1"/>
    <property type="match status" value="1"/>
</dbReference>
<comment type="caution">
    <text evidence="13">The sequence shown here is derived from an EMBL/GenBank/DDBJ whole genome shotgun (WGS) entry which is preliminary data.</text>
</comment>
<keyword evidence="9" id="KW-0460">Magnesium</keyword>
<dbReference type="GO" id="GO:0005886">
    <property type="term" value="C:plasma membrane"/>
    <property type="evidence" value="ECO:0007669"/>
    <property type="project" value="TreeGrafter"/>
</dbReference>
<evidence type="ECO:0000256" key="5">
    <source>
        <dbReference type="ARBA" id="ARBA00022723"/>
    </source>
</evidence>
<keyword evidence="11" id="KW-0594">Phospholipid biosynthesis</keyword>
<dbReference type="NCBIfam" id="TIGR00147">
    <property type="entry name" value="YegS/Rv2252/BmrU family lipid kinase"/>
    <property type="match status" value="1"/>
</dbReference>
<dbReference type="InterPro" id="IPR001206">
    <property type="entry name" value="Diacylglycerol_kinase_cat_dom"/>
</dbReference>
<evidence type="ECO:0000313" key="13">
    <source>
        <dbReference type="EMBL" id="RXI79993.1"/>
    </source>
</evidence>
<dbReference type="RefSeq" id="WP_129031052.1">
    <property type="nucleotide sequence ID" value="NZ_CP059603.1"/>
</dbReference>
<evidence type="ECO:0000256" key="3">
    <source>
        <dbReference type="ARBA" id="ARBA00022516"/>
    </source>
</evidence>
<protein>
    <submittedName>
        <fullName evidence="13">Diacylglycerol kinase</fullName>
    </submittedName>
</protein>
<evidence type="ECO:0000256" key="11">
    <source>
        <dbReference type="ARBA" id="ARBA00023209"/>
    </source>
</evidence>
<evidence type="ECO:0000256" key="1">
    <source>
        <dbReference type="ARBA" id="ARBA00001946"/>
    </source>
</evidence>
<evidence type="ECO:0000256" key="4">
    <source>
        <dbReference type="ARBA" id="ARBA00022679"/>
    </source>
</evidence>
<dbReference type="Pfam" id="PF19279">
    <property type="entry name" value="YegS_C"/>
    <property type="match status" value="1"/>
</dbReference>
<dbReference type="Gene3D" id="2.60.200.40">
    <property type="match status" value="1"/>
</dbReference>
<dbReference type="GO" id="GO:0004143">
    <property type="term" value="F:ATP-dependent diacylglycerol kinase activity"/>
    <property type="evidence" value="ECO:0007669"/>
    <property type="project" value="TreeGrafter"/>
</dbReference>
<evidence type="ECO:0000256" key="12">
    <source>
        <dbReference type="ARBA" id="ARBA00023264"/>
    </source>
</evidence>
<evidence type="ECO:0000256" key="9">
    <source>
        <dbReference type="ARBA" id="ARBA00022842"/>
    </source>
</evidence>
<evidence type="ECO:0000256" key="10">
    <source>
        <dbReference type="ARBA" id="ARBA00023098"/>
    </source>
</evidence>
<proteinExistence type="inferred from homology"/>
<dbReference type="GO" id="GO:0005524">
    <property type="term" value="F:ATP binding"/>
    <property type="evidence" value="ECO:0007669"/>
    <property type="project" value="UniProtKB-KW"/>
</dbReference>
<evidence type="ECO:0000256" key="2">
    <source>
        <dbReference type="ARBA" id="ARBA00005983"/>
    </source>
</evidence>